<evidence type="ECO:0000256" key="5">
    <source>
        <dbReference type="ARBA" id="ARBA00022966"/>
    </source>
</evidence>
<protein>
    <recommendedName>
        <fullName evidence="11">Alpha-2-macroglobulin domain-containing protein</fullName>
    </recommendedName>
</protein>
<evidence type="ECO:0000256" key="3">
    <source>
        <dbReference type="ARBA" id="ARBA00022729"/>
    </source>
</evidence>
<dbReference type="Gene3D" id="2.60.120.1540">
    <property type="match status" value="1"/>
</dbReference>
<evidence type="ECO:0000259" key="8">
    <source>
        <dbReference type="SMART" id="SM01361"/>
    </source>
</evidence>
<dbReference type="SUPFAM" id="SSF48239">
    <property type="entry name" value="Terpenoid cyclases/Protein prenyltransferases"/>
    <property type="match status" value="1"/>
</dbReference>
<dbReference type="EMBL" id="QLTW01000123">
    <property type="protein sequence ID" value="MBT9145590.1"/>
    <property type="molecule type" value="Genomic_DNA"/>
</dbReference>
<reference evidence="9 10" key="1">
    <citation type="journal article" date="2021" name="bioRxiv">
        <title>Unique metabolic strategies in Hadean analogues reveal hints for primordial physiology.</title>
        <authorList>
            <person name="Nobu M.K."/>
            <person name="Nakai R."/>
            <person name="Tamazawa S."/>
            <person name="Mori H."/>
            <person name="Toyoda A."/>
            <person name="Ijiri A."/>
            <person name="Suzuki S."/>
            <person name="Kurokawa K."/>
            <person name="Kamagata Y."/>
            <person name="Tamaki H."/>
        </authorList>
    </citation>
    <scope>NUCLEOTIDE SEQUENCE [LARGE SCALE GENOMIC DNA]</scope>
    <source>
        <strain evidence="9">BS525</strain>
    </source>
</reference>
<dbReference type="Gene3D" id="2.60.40.10">
    <property type="entry name" value="Immunoglobulins"/>
    <property type="match status" value="1"/>
</dbReference>
<evidence type="ECO:0000313" key="9">
    <source>
        <dbReference type="EMBL" id="MBT9145590.1"/>
    </source>
</evidence>
<dbReference type="PROSITE" id="PS00477">
    <property type="entry name" value="ALPHA_2_MACROGLOBULIN"/>
    <property type="match status" value="1"/>
</dbReference>
<dbReference type="AlphaFoldDB" id="A0A9E2F6Q7"/>
<dbReference type="SMART" id="SM01361">
    <property type="entry name" value="A2M_recep"/>
    <property type="match status" value="1"/>
</dbReference>
<dbReference type="InterPro" id="IPR008930">
    <property type="entry name" value="Terpenoid_cyclase/PrenylTrfase"/>
</dbReference>
<evidence type="ECO:0000256" key="6">
    <source>
        <dbReference type="ARBA" id="ARBA00023157"/>
    </source>
</evidence>
<dbReference type="InterPro" id="IPR047565">
    <property type="entry name" value="Alpha-macroglob_thiol-ester_cl"/>
</dbReference>
<dbReference type="InterPro" id="IPR011626">
    <property type="entry name" value="Alpha-macroglobulin_TED"/>
</dbReference>
<dbReference type="InterPro" id="IPR014756">
    <property type="entry name" value="Ig_E-set"/>
</dbReference>
<dbReference type="InterPro" id="IPR009048">
    <property type="entry name" value="A-macroglobulin_rcpt-bd"/>
</dbReference>
<dbReference type="SMART" id="SM01360">
    <property type="entry name" value="A2M"/>
    <property type="match status" value="1"/>
</dbReference>
<dbReference type="SUPFAM" id="SSF81296">
    <property type="entry name" value="E set domains"/>
    <property type="match status" value="1"/>
</dbReference>
<keyword evidence="4" id="KW-0722">Serine protease inhibitor</keyword>
<feature type="domain" description="Alpha-macroglobulin receptor-binding" evidence="8">
    <location>
        <begin position="629"/>
        <end position="717"/>
    </location>
</feature>
<keyword evidence="3" id="KW-0732">Signal</keyword>
<organism evidence="9 10">
    <name type="scientific">Psychracetigena formicireducens</name>
    <dbReference type="NCBI Taxonomy" id="2986056"/>
    <lineage>
        <taxon>Bacteria</taxon>
        <taxon>Bacillati</taxon>
        <taxon>Candidatus Lithacetigenota</taxon>
        <taxon>Candidatus Psychracetigena</taxon>
    </lineage>
</organism>
<dbReference type="Pfam" id="PF00207">
    <property type="entry name" value="A2M"/>
    <property type="match status" value="1"/>
</dbReference>
<comment type="caution">
    <text evidence="9">The sequence shown here is derived from an EMBL/GenBank/DDBJ whole genome shotgun (WGS) entry which is preliminary data.</text>
</comment>
<name>A0A9E2F6Q7_PSYF1</name>
<comment type="similarity">
    <text evidence="1">Belongs to the protease inhibitor I39 (alpha-2-macroglobulin) family.</text>
</comment>
<dbReference type="GO" id="GO:0005615">
    <property type="term" value="C:extracellular space"/>
    <property type="evidence" value="ECO:0007669"/>
    <property type="project" value="InterPro"/>
</dbReference>
<dbReference type="SMART" id="SM01419">
    <property type="entry name" value="Thiol-ester_cl"/>
    <property type="match status" value="1"/>
</dbReference>
<dbReference type="GO" id="GO:0004867">
    <property type="term" value="F:serine-type endopeptidase inhibitor activity"/>
    <property type="evidence" value="ECO:0007669"/>
    <property type="project" value="UniProtKB-KW"/>
</dbReference>
<feature type="domain" description="Alpha-2-macroglobulin" evidence="7">
    <location>
        <begin position="34"/>
        <end position="123"/>
    </location>
</feature>
<dbReference type="Proteomes" id="UP000811545">
    <property type="component" value="Unassembled WGS sequence"/>
</dbReference>
<dbReference type="InterPro" id="IPR019742">
    <property type="entry name" value="MacrogloblnA2_CS"/>
</dbReference>
<dbReference type="Gene3D" id="2.20.130.20">
    <property type="match status" value="1"/>
</dbReference>
<evidence type="ECO:0000259" key="7">
    <source>
        <dbReference type="SMART" id="SM01360"/>
    </source>
</evidence>
<dbReference type="InterPro" id="IPR041813">
    <property type="entry name" value="A2M_TED"/>
</dbReference>
<dbReference type="CDD" id="cd02897">
    <property type="entry name" value="A2M_2"/>
    <property type="match status" value="1"/>
</dbReference>
<dbReference type="Pfam" id="PF07677">
    <property type="entry name" value="A2M_recep"/>
    <property type="match status" value="1"/>
</dbReference>
<dbReference type="InterPro" id="IPR013783">
    <property type="entry name" value="Ig-like_fold"/>
</dbReference>
<evidence type="ECO:0000256" key="4">
    <source>
        <dbReference type="ARBA" id="ARBA00022900"/>
    </source>
</evidence>
<dbReference type="InterPro" id="IPR001599">
    <property type="entry name" value="Macroglobln_a2"/>
</dbReference>
<dbReference type="PANTHER" id="PTHR11412">
    <property type="entry name" value="MACROGLOBULIN / COMPLEMENT"/>
    <property type="match status" value="1"/>
</dbReference>
<proteinExistence type="inferred from homology"/>
<evidence type="ECO:0000256" key="2">
    <source>
        <dbReference type="ARBA" id="ARBA00022690"/>
    </source>
</evidence>
<keyword evidence="6" id="KW-1015">Disulfide bond</keyword>
<dbReference type="InterPro" id="IPR036595">
    <property type="entry name" value="A-macroglobulin_rcpt-bd_sf"/>
</dbReference>
<sequence>MMEAAKSLQPPQATIQDSASYAEPSRIRQFFPETWLFKQVLTDRNGRAVLNLVAPDSITTWKLSSVGVSKEFGLGVADSELVVFQPFFFTLDLPYSAIRGEEFPLKVAIYNYLDKAQDVQVELKEEAWFDLLVVKSKTLKISAQSLGSVSFTIRPKTVGLNEIKVVARTREVADAVIQKIFVEAEGVRNEEVENFILEGGKDKATNSRLPEGVIKDSEKIYLALTSNYLSQTMQGLEGLLQMPFGCGEQNMILLAPNIFITKYLKESGELKVEIMAKAEKLMLTGYQRQLTYRRSDGSFSAFGESDQEGSIWLTAFVMKTFSQAKGLIYIDDTVIKDGAKWIISKQKADGSFDMVGFVHHQEMLGGVKGKEPLTAYIATALFEAGFVEEAKKASRYLEGKLKEMKDPYTLTLTSYLFELVKSPMKDDAYKALMALAKEDANGIYWDPSGNGIILPTFPEKGMEPGSTLKIETTAYALLALTERGDELTAGKVASWLVSQRNSFGGYGSTQDTVVTLQALTTYSGKLRTDVDIKVNIEAGNLRRTVTINNANSDVMQIVELPANQEIKVKAEGNGKALIQLVKRYNLPKVAEGKPIYLIDVSYDAKTISVDDIVKVNVGITFAPPVSMVAEMSVLDISVPTGFAPLRDSLEEAMSQNKKIKRFEIAGRKVIFYLDVLKPNESLSLSFKVKALYPVKAKGVVSTAYSYYKPDMKGENLGRDMVIRTR</sequence>
<dbReference type="InterPro" id="IPR050473">
    <property type="entry name" value="A2M/Complement_sys"/>
</dbReference>
<dbReference type="Pfam" id="PF07678">
    <property type="entry name" value="TED_complement"/>
    <property type="match status" value="1"/>
</dbReference>
<gene>
    <name evidence="9" type="ORF">DDT42_01463</name>
</gene>
<evidence type="ECO:0000256" key="1">
    <source>
        <dbReference type="ARBA" id="ARBA00010952"/>
    </source>
</evidence>
<dbReference type="Gene3D" id="1.50.10.20">
    <property type="match status" value="1"/>
</dbReference>
<dbReference type="Gene3D" id="2.60.40.690">
    <property type="entry name" value="Alpha-macroglobulin, receptor-binding domain"/>
    <property type="match status" value="1"/>
</dbReference>
<evidence type="ECO:0008006" key="11">
    <source>
        <dbReference type="Google" id="ProtNLM"/>
    </source>
</evidence>
<evidence type="ECO:0000313" key="10">
    <source>
        <dbReference type="Proteomes" id="UP000811545"/>
    </source>
</evidence>
<accession>A0A9E2F6Q7</accession>
<keyword evidence="5" id="KW-0882">Thioester bond</keyword>
<dbReference type="PANTHER" id="PTHR11412:SF136">
    <property type="entry name" value="CD109 ANTIGEN"/>
    <property type="match status" value="1"/>
</dbReference>
<keyword evidence="2" id="KW-0646">Protease inhibitor</keyword>
<dbReference type="SUPFAM" id="SSF49410">
    <property type="entry name" value="Alpha-macroglobulin receptor domain"/>
    <property type="match status" value="1"/>
</dbReference>